<dbReference type="RefSeq" id="WP_132118191.1">
    <property type="nucleotide sequence ID" value="NZ_SMJU01000007.1"/>
</dbReference>
<keyword evidence="2" id="KW-1185">Reference proteome</keyword>
<comment type="caution">
    <text evidence="1">The sequence shown here is derived from an EMBL/GenBank/DDBJ whole genome shotgun (WGS) entry which is preliminary data.</text>
</comment>
<dbReference type="Proteomes" id="UP000295706">
    <property type="component" value="Unassembled WGS sequence"/>
</dbReference>
<accession>A0A4R4KCK0</accession>
<gene>
    <name evidence="1" type="ORF">EZE20_12770</name>
</gene>
<organism evidence="1 2">
    <name type="scientific">Arundinibacter roseus</name>
    <dbReference type="NCBI Taxonomy" id="2070510"/>
    <lineage>
        <taxon>Bacteria</taxon>
        <taxon>Pseudomonadati</taxon>
        <taxon>Bacteroidota</taxon>
        <taxon>Cytophagia</taxon>
        <taxon>Cytophagales</taxon>
        <taxon>Spirosomataceae</taxon>
        <taxon>Arundinibacter</taxon>
    </lineage>
</organism>
<dbReference type="AlphaFoldDB" id="A0A4R4KCK0"/>
<dbReference type="OrthoDB" id="905756at2"/>
<protein>
    <recommendedName>
        <fullName evidence="3">Alpha-amylase</fullName>
    </recommendedName>
</protein>
<dbReference type="Gene3D" id="3.20.20.80">
    <property type="entry name" value="Glycosidases"/>
    <property type="match status" value="1"/>
</dbReference>
<sequence>MHTPSLIPAPNEKTKEYLHVSLQNYKQKQQTFWEGLTPEQAVQLPIYTVLDALSARFGFAQVQAALMAEISVPGPKSSEPTGNWLKSTRMVGINVRTVGNFFNVVKYSLTLPSFHDSIHLLPIWEPGVVGSLYGMASWNINPEFFSQELYELFPHLSTIEKQLKATINLLHLMGFSVGMDVIPHTDRFSEMVLAHPRYFEWVRQKDGVLLDHREGIWQEVEARIYQFLELHGTADGSDLLAKEQLFGNTLQAIDEAARMRLVFGRPDDYGGRQARRVALMRFVIAEGYETLPMTMAPPYRSLHINKDVFTLDEAGYAWYQYEFDEPQTMSRVFGPLTRYRLFESKNDNQEWGLDFEKPLTDVWSYVCQHYAECQQAYQFDFMRGDMTHVQMRPEGVPAILPDYYDILGSVKKYIVSQGVNHFAFFAESFVGAPDFMGYGDEIAHLEALGAEVTLGDLQSTTVGSALFMTRFRQYLDVGATRNFKPCFTVLTADKDDPRFDCFFQQGNIARYFTALFMKDLPSYVGAGFETRGLHLERAANEEYSKLYVFQIQDDKEPDKVTRGPYIWGDNSAQFEILNILRKWYETNATAIEQATIRWLTYPDPTQSTHYIAWQLGSYIFVVNLNGSAETRHVTLPHLANSSSLEMVLSTSTESETPVVKGNGLFFSLVPLQKEECRIYKCQE</sequence>
<reference evidence="1 2" key="1">
    <citation type="submission" date="2019-02" db="EMBL/GenBank/DDBJ databases">
        <title>Arundinibacter roseus gen. nov., sp. nov., a new member of the family Cytophagaceae.</title>
        <authorList>
            <person name="Szuroczki S."/>
            <person name="Khayer B."/>
            <person name="Sproer C."/>
            <person name="Toumi M."/>
            <person name="Szabo A."/>
            <person name="Felfoldi T."/>
            <person name="Schumann P."/>
            <person name="Toth E."/>
        </authorList>
    </citation>
    <scope>NUCLEOTIDE SEQUENCE [LARGE SCALE GENOMIC DNA]</scope>
    <source>
        <strain evidence="1 2">DMA-k-7a</strain>
    </source>
</reference>
<dbReference type="EMBL" id="SMJU01000007">
    <property type="protein sequence ID" value="TDB64542.1"/>
    <property type="molecule type" value="Genomic_DNA"/>
</dbReference>
<evidence type="ECO:0008006" key="3">
    <source>
        <dbReference type="Google" id="ProtNLM"/>
    </source>
</evidence>
<dbReference type="InterPro" id="IPR017853">
    <property type="entry name" value="GH"/>
</dbReference>
<name>A0A4R4KCK0_9BACT</name>
<proteinExistence type="predicted"/>
<evidence type="ECO:0000313" key="1">
    <source>
        <dbReference type="EMBL" id="TDB64542.1"/>
    </source>
</evidence>
<dbReference type="SUPFAM" id="SSF51445">
    <property type="entry name" value="(Trans)glycosidases"/>
    <property type="match status" value="1"/>
</dbReference>
<evidence type="ECO:0000313" key="2">
    <source>
        <dbReference type="Proteomes" id="UP000295706"/>
    </source>
</evidence>